<keyword evidence="1" id="KW-0472">Membrane</keyword>
<comment type="caution">
    <text evidence="2">The sequence shown here is derived from an EMBL/GenBank/DDBJ whole genome shotgun (WGS) entry which is preliminary data.</text>
</comment>
<protein>
    <submittedName>
        <fullName evidence="2">Uncharacterized protein</fullName>
    </submittedName>
</protein>
<name>A0A0W0YYV0_LEGSP</name>
<dbReference type="AlphaFoldDB" id="A0A0W0YYV0"/>
<dbReference type="OrthoDB" id="5393896at2"/>
<dbReference type="RefSeq" id="WP_133141143.1">
    <property type="nucleotide sequence ID" value="NZ_CAAAII010000001.1"/>
</dbReference>
<reference evidence="2 3" key="1">
    <citation type="submission" date="2015-11" db="EMBL/GenBank/DDBJ databases">
        <title>Genomic analysis of 38 Legionella species identifies large and diverse effector repertoires.</title>
        <authorList>
            <person name="Burstein D."/>
            <person name="Amaro F."/>
            <person name="Zusman T."/>
            <person name="Lifshitz Z."/>
            <person name="Cohen O."/>
            <person name="Gilbert J.A."/>
            <person name="Pupko T."/>
            <person name="Shuman H.A."/>
            <person name="Segal G."/>
        </authorList>
    </citation>
    <scope>NUCLEOTIDE SEQUENCE [LARGE SCALE GENOMIC DNA]</scope>
    <source>
        <strain evidence="2 3">Mt.St.Helens-9</strain>
    </source>
</reference>
<feature type="transmembrane region" description="Helical" evidence="1">
    <location>
        <begin position="47"/>
        <end position="74"/>
    </location>
</feature>
<dbReference type="EMBL" id="LNYX01000031">
    <property type="protein sequence ID" value="KTD61686.1"/>
    <property type="molecule type" value="Genomic_DNA"/>
</dbReference>
<keyword evidence="3" id="KW-1185">Reference proteome</keyword>
<gene>
    <name evidence="2" type="ORF">Lspi_2316</name>
</gene>
<keyword evidence="1" id="KW-0812">Transmembrane</keyword>
<dbReference type="Proteomes" id="UP000054877">
    <property type="component" value="Unassembled WGS sequence"/>
</dbReference>
<evidence type="ECO:0000313" key="2">
    <source>
        <dbReference type="EMBL" id="KTD61686.1"/>
    </source>
</evidence>
<sequence>MLSLSYLSHPHNIVPIWLLYSLFCIPLVYVMTALLPHRLKAKPFPPFIFLYVLAISMLFLGVFFVFLLVLVFHYQKPLKNNIRPWITVDYPDYQRSPQSERIVYGEGSGFKLIKEHVLPKLVRQKILVAINQFDSKNVNKINSLALSDDLDEIRLYAHSLIEKQERKLLSLIKSYTLELEKTDDIIIQAQFKKQIAEALWEGVYKYLVINENLAMTLDKIKLYAAEALEMLPDDMELPLLLTKIALQKSDSREAKSWLKLAIINEAPDYKILAYQAEILYLERNYSNIKPILCACRNKGIFGLQPIISFWTNP</sequence>
<proteinExistence type="predicted"/>
<accession>A0A0W0YYV0</accession>
<evidence type="ECO:0000313" key="3">
    <source>
        <dbReference type="Proteomes" id="UP000054877"/>
    </source>
</evidence>
<organism evidence="2 3">
    <name type="scientific">Legionella spiritensis</name>
    <dbReference type="NCBI Taxonomy" id="452"/>
    <lineage>
        <taxon>Bacteria</taxon>
        <taxon>Pseudomonadati</taxon>
        <taxon>Pseudomonadota</taxon>
        <taxon>Gammaproteobacteria</taxon>
        <taxon>Legionellales</taxon>
        <taxon>Legionellaceae</taxon>
        <taxon>Legionella</taxon>
    </lineage>
</organism>
<evidence type="ECO:0000256" key="1">
    <source>
        <dbReference type="SAM" id="Phobius"/>
    </source>
</evidence>
<dbReference type="PATRIC" id="fig|452.5.peg.2555"/>
<dbReference type="STRING" id="452.Lspi_2316"/>
<feature type="transmembrane region" description="Helical" evidence="1">
    <location>
        <begin position="12"/>
        <end position="35"/>
    </location>
</feature>
<keyword evidence="1" id="KW-1133">Transmembrane helix</keyword>